<dbReference type="SMART" id="SM00239">
    <property type="entry name" value="C2"/>
    <property type="match status" value="1"/>
</dbReference>
<evidence type="ECO:0000256" key="3">
    <source>
        <dbReference type="SAM" id="Coils"/>
    </source>
</evidence>
<dbReference type="InterPro" id="IPR001806">
    <property type="entry name" value="Small_GTPase"/>
</dbReference>
<dbReference type="SUPFAM" id="SSF49562">
    <property type="entry name" value="C2 domain (Calcium/lipid-binding domain, CaLB)"/>
    <property type="match status" value="1"/>
</dbReference>
<dbReference type="Proteomes" id="UP001470230">
    <property type="component" value="Unassembled WGS sequence"/>
</dbReference>
<feature type="domain" description="C2" evidence="4">
    <location>
        <begin position="173"/>
        <end position="293"/>
    </location>
</feature>
<dbReference type="EMBL" id="JAPFFF010000010">
    <property type="protein sequence ID" value="KAK8880758.1"/>
    <property type="molecule type" value="Genomic_DNA"/>
</dbReference>
<dbReference type="NCBIfam" id="TIGR00231">
    <property type="entry name" value="small_GTP"/>
    <property type="match status" value="1"/>
</dbReference>
<dbReference type="SUPFAM" id="SSF56112">
    <property type="entry name" value="Protein kinase-like (PK-like)"/>
    <property type="match status" value="1"/>
</dbReference>
<dbReference type="InterPro" id="IPR050227">
    <property type="entry name" value="Rab"/>
</dbReference>
<dbReference type="InterPro" id="IPR000008">
    <property type="entry name" value="C2_dom"/>
</dbReference>
<dbReference type="Pfam" id="PF00168">
    <property type="entry name" value="C2"/>
    <property type="match status" value="1"/>
</dbReference>
<dbReference type="InterPro" id="IPR011009">
    <property type="entry name" value="Kinase-like_dom_sf"/>
</dbReference>
<sequence>MSMTGQIGTPLYMAPELYENEHHYGPTVDVYSFAFLAYEIMTGIEPFSENGKRATLAEIFKKVPNGIRPEIPDGVQDKMKELIELCWSQDPKERPSFEHIFEKLSTDFSYSFETVEEDEINEYLEILVEGSKETDFEKSVNKEKEIKDLQNENEMLKNEIKICKEQLTNKEVEIMELKKELDQIKMRESHKCLHVKICEVYGFKNTSSHSIINPYVTLYLKSRSRYDIVGTKTISGTKNLVWNEEFNLVTKKEDDSLIINMLNDHAICNKEMMDKLEFPVSQWKINGTVDRKEIDIMKDSKKIGKIIFEVQAFPPVGVYSKTSKNPRIENELNCSFVDSAILLKFAMLSGSHYTGQTSLLLRFAKGVYKEQIPGTIDFSFEIRYIDIDDNKVKLQIWDLSGMEKLRCIALSYVRKSSGFIISYDVTEKRTLETVQFWADELKEYDLDPRIPIVLVGNKIDRVEQREVSYEEGEKFASENGWKYFETSSKENKGVDEVFLFIANKCIQNYKNTNKIVKNLPHESVHIKKPKIFFK</sequence>
<dbReference type="PROSITE" id="PS50004">
    <property type="entry name" value="C2"/>
    <property type="match status" value="1"/>
</dbReference>
<dbReference type="PANTHER" id="PTHR47977">
    <property type="entry name" value="RAS-RELATED PROTEIN RAB"/>
    <property type="match status" value="1"/>
</dbReference>
<evidence type="ECO:0000313" key="6">
    <source>
        <dbReference type="EMBL" id="KAK8880758.1"/>
    </source>
</evidence>
<dbReference type="SUPFAM" id="SSF52540">
    <property type="entry name" value="P-loop containing nucleoside triphosphate hydrolases"/>
    <property type="match status" value="1"/>
</dbReference>
<evidence type="ECO:0000259" key="5">
    <source>
        <dbReference type="PROSITE" id="PS50011"/>
    </source>
</evidence>
<dbReference type="Pfam" id="PF00071">
    <property type="entry name" value="Ras"/>
    <property type="match status" value="1"/>
</dbReference>
<dbReference type="Gene3D" id="1.10.510.10">
    <property type="entry name" value="Transferase(Phosphotransferase) domain 1"/>
    <property type="match status" value="1"/>
</dbReference>
<dbReference type="PROSITE" id="PS51420">
    <property type="entry name" value="RHO"/>
    <property type="match status" value="1"/>
</dbReference>
<dbReference type="SMART" id="SM00175">
    <property type="entry name" value="RAB"/>
    <property type="match status" value="1"/>
</dbReference>
<dbReference type="SMART" id="SM00174">
    <property type="entry name" value="RHO"/>
    <property type="match status" value="1"/>
</dbReference>
<feature type="coiled-coil region" evidence="3">
    <location>
        <begin position="139"/>
        <end position="187"/>
    </location>
</feature>
<evidence type="ECO:0000259" key="4">
    <source>
        <dbReference type="PROSITE" id="PS50004"/>
    </source>
</evidence>
<proteinExistence type="predicted"/>
<evidence type="ECO:0000256" key="2">
    <source>
        <dbReference type="ARBA" id="ARBA00023134"/>
    </source>
</evidence>
<evidence type="ECO:0000256" key="1">
    <source>
        <dbReference type="ARBA" id="ARBA00022741"/>
    </source>
</evidence>
<keyword evidence="2" id="KW-0342">GTP-binding</keyword>
<reference evidence="6 7" key="1">
    <citation type="submission" date="2024-04" db="EMBL/GenBank/DDBJ databases">
        <title>Tritrichomonas musculus Genome.</title>
        <authorList>
            <person name="Alves-Ferreira E."/>
            <person name="Grigg M."/>
            <person name="Lorenzi H."/>
            <person name="Galac M."/>
        </authorList>
    </citation>
    <scope>NUCLEOTIDE SEQUENCE [LARGE SCALE GENOMIC DNA]</scope>
    <source>
        <strain evidence="6 7">EAF2021</strain>
    </source>
</reference>
<protein>
    <submittedName>
        <fullName evidence="6">Ras- protein Rab-37</fullName>
    </submittedName>
</protein>
<dbReference type="SMART" id="SM00173">
    <property type="entry name" value="RAS"/>
    <property type="match status" value="1"/>
</dbReference>
<dbReference type="PRINTS" id="PR00449">
    <property type="entry name" value="RASTRNSFRMNG"/>
</dbReference>
<dbReference type="PROSITE" id="PS51419">
    <property type="entry name" value="RAB"/>
    <property type="match status" value="1"/>
</dbReference>
<dbReference type="Gene3D" id="2.60.40.150">
    <property type="entry name" value="C2 domain"/>
    <property type="match status" value="1"/>
</dbReference>
<gene>
    <name evidence="6" type="ORF">M9Y10_003445</name>
</gene>
<dbReference type="Pfam" id="PF00069">
    <property type="entry name" value="Pkinase"/>
    <property type="match status" value="1"/>
</dbReference>
<dbReference type="InterPro" id="IPR005225">
    <property type="entry name" value="Small_GTP-bd"/>
</dbReference>
<dbReference type="PROSITE" id="PS51421">
    <property type="entry name" value="RAS"/>
    <property type="match status" value="1"/>
</dbReference>
<keyword evidence="7" id="KW-1185">Reference proteome</keyword>
<accession>A0ABR2JQM4</accession>
<keyword evidence="1" id="KW-0547">Nucleotide-binding</keyword>
<keyword evidence="3" id="KW-0175">Coiled coil</keyword>
<dbReference type="Gene3D" id="3.40.50.300">
    <property type="entry name" value="P-loop containing nucleotide triphosphate hydrolases"/>
    <property type="match status" value="1"/>
</dbReference>
<dbReference type="CDD" id="cd00154">
    <property type="entry name" value="Rab"/>
    <property type="match status" value="1"/>
</dbReference>
<dbReference type="PROSITE" id="PS50011">
    <property type="entry name" value="PROTEIN_KINASE_DOM"/>
    <property type="match status" value="1"/>
</dbReference>
<name>A0ABR2JQM4_9EUKA</name>
<dbReference type="InterPro" id="IPR027417">
    <property type="entry name" value="P-loop_NTPase"/>
</dbReference>
<dbReference type="InterPro" id="IPR035892">
    <property type="entry name" value="C2_domain_sf"/>
</dbReference>
<comment type="caution">
    <text evidence="6">The sequence shown here is derived from an EMBL/GenBank/DDBJ whole genome shotgun (WGS) entry which is preliminary data.</text>
</comment>
<feature type="domain" description="Protein kinase" evidence="5">
    <location>
        <begin position="1"/>
        <end position="113"/>
    </location>
</feature>
<dbReference type="InterPro" id="IPR000719">
    <property type="entry name" value="Prot_kinase_dom"/>
</dbReference>
<evidence type="ECO:0000313" key="7">
    <source>
        <dbReference type="Proteomes" id="UP001470230"/>
    </source>
</evidence>
<organism evidence="6 7">
    <name type="scientific">Tritrichomonas musculus</name>
    <dbReference type="NCBI Taxonomy" id="1915356"/>
    <lineage>
        <taxon>Eukaryota</taxon>
        <taxon>Metamonada</taxon>
        <taxon>Parabasalia</taxon>
        <taxon>Tritrichomonadida</taxon>
        <taxon>Tritrichomonadidae</taxon>
        <taxon>Tritrichomonas</taxon>
    </lineage>
</organism>